<evidence type="ECO:0000259" key="2">
    <source>
        <dbReference type="Pfam" id="PF13462"/>
    </source>
</evidence>
<feature type="domain" description="Thioredoxin-like fold" evidence="2">
    <location>
        <begin position="29"/>
        <end position="174"/>
    </location>
</feature>
<dbReference type="RefSeq" id="WP_112297591.1">
    <property type="nucleotide sequence ID" value="NZ_UAUF01000007.1"/>
</dbReference>
<feature type="signal peptide" evidence="1">
    <location>
        <begin position="1"/>
        <end position="20"/>
    </location>
</feature>
<feature type="chain" id="PRO_5015987007" evidence="1">
    <location>
        <begin position="21"/>
        <end position="204"/>
    </location>
</feature>
<dbReference type="PANTHER" id="PTHR35272:SF3">
    <property type="entry name" value="THIOL:DISULFIDE INTERCHANGE PROTEIN DSBC"/>
    <property type="match status" value="1"/>
</dbReference>
<dbReference type="InterPro" id="IPR036249">
    <property type="entry name" value="Thioredoxin-like_sf"/>
</dbReference>
<dbReference type="Proteomes" id="UP000250443">
    <property type="component" value="Unassembled WGS sequence"/>
</dbReference>
<organism evidence="3 4">
    <name type="scientific">Pseudomonas luteola</name>
    <dbReference type="NCBI Taxonomy" id="47886"/>
    <lineage>
        <taxon>Bacteria</taxon>
        <taxon>Pseudomonadati</taxon>
        <taxon>Pseudomonadota</taxon>
        <taxon>Gammaproteobacteria</taxon>
        <taxon>Pseudomonadales</taxon>
        <taxon>Pseudomonadaceae</taxon>
        <taxon>Pseudomonas</taxon>
    </lineage>
</organism>
<name>A0A2X2CRB9_PSELU</name>
<sequence>MRSRWLLGIVSFLLANSGFAATGSAAWELGPTQARYSITLYGDLECPFCKDYFPQISKWIASQSDVNLRWQHLPLSAHEPMASREAQYAECAGKLGGNQSFWKATQMIYAQTQGNGSGIPKGLPVIADIDHSAMRECMADENIQSEIQKQVLAAQRKGINATPSLVVTDHKTERDVLLTGPADENVLLSALDALAVTDATQMFK</sequence>
<gene>
    <name evidence="3" type="ORF">NCTC11842_00697</name>
</gene>
<keyword evidence="1" id="KW-0732">Signal</keyword>
<evidence type="ECO:0000313" key="4">
    <source>
        <dbReference type="Proteomes" id="UP000250443"/>
    </source>
</evidence>
<dbReference type="CDD" id="cd02972">
    <property type="entry name" value="DsbA_family"/>
    <property type="match status" value="1"/>
</dbReference>
<dbReference type="Gene3D" id="3.40.30.10">
    <property type="entry name" value="Glutaredoxin"/>
    <property type="match status" value="1"/>
</dbReference>
<accession>A0A2X2CRB9</accession>
<dbReference type="InterPro" id="IPR012336">
    <property type="entry name" value="Thioredoxin-like_fold"/>
</dbReference>
<dbReference type="InterPro" id="IPR051470">
    <property type="entry name" value="Thiol:disulfide_interchange"/>
</dbReference>
<reference evidence="3 4" key="1">
    <citation type="submission" date="2018-06" db="EMBL/GenBank/DDBJ databases">
        <authorList>
            <consortium name="Pathogen Informatics"/>
            <person name="Doyle S."/>
        </authorList>
    </citation>
    <scope>NUCLEOTIDE SEQUENCE [LARGE SCALE GENOMIC DNA]</scope>
    <source>
        <strain evidence="3 4">NCTC11842</strain>
    </source>
</reference>
<dbReference type="AlphaFoldDB" id="A0A2X2CRB9"/>
<evidence type="ECO:0000256" key="1">
    <source>
        <dbReference type="SAM" id="SignalP"/>
    </source>
</evidence>
<proteinExistence type="predicted"/>
<evidence type="ECO:0000313" key="3">
    <source>
        <dbReference type="EMBL" id="SPZ02575.1"/>
    </source>
</evidence>
<dbReference type="Pfam" id="PF13462">
    <property type="entry name" value="Thioredoxin_4"/>
    <property type="match status" value="1"/>
</dbReference>
<protein>
    <submittedName>
        <fullName evidence="3">Dsba oxidoreductase</fullName>
    </submittedName>
</protein>
<dbReference type="PANTHER" id="PTHR35272">
    <property type="entry name" value="THIOL:DISULFIDE INTERCHANGE PROTEIN DSBC-RELATED"/>
    <property type="match status" value="1"/>
</dbReference>
<dbReference type="SUPFAM" id="SSF52833">
    <property type="entry name" value="Thioredoxin-like"/>
    <property type="match status" value="1"/>
</dbReference>
<dbReference type="EMBL" id="UAUF01000007">
    <property type="protein sequence ID" value="SPZ02575.1"/>
    <property type="molecule type" value="Genomic_DNA"/>
</dbReference>